<protein>
    <recommendedName>
        <fullName evidence="2">WW domain-containing protein</fullName>
    </recommendedName>
</protein>
<dbReference type="EMBL" id="FNUC01000004">
    <property type="protein sequence ID" value="SEF10858.1"/>
    <property type="molecule type" value="Genomic_DNA"/>
</dbReference>
<dbReference type="RefSeq" id="WP_141711411.1">
    <property type="nucleotide sequence ID" value="NZ_FNUC01000004.1"/>
</dbReference>
<dbReference type="SUPFAM" id="SSF75005">
    <property type="entry name" value="Arabinanase/levansucrase/invertase"/>
    <property type="match status" value="2"/>
</dbReference>
<keyword evidence="1" id="KW-0732">Signal</keyword>
<dbReference type="AlphaFoldDB" id="A0A1H5PCS2"/>
<name>A0A1H5PCS2_9ACTN</name>
<dbReference type="STRING" id="561176.SAMN04488561_3997"/>
<evidence type="ECO:0000256" key="1">
    <source>
        <dbReference type="SAM" id="SignalP"/>
    </source>
</evidence>
<feature type="domain" description="WW" evidence="2">
    <location>
        <begin position="375"/>
        <end position="400"/>
    </location>
</feature>
<dbReference type="PROSITE" id="PS01159">
    <property type="entry name" value="WW_DOMAIN_1"/>
    <property type="match status" value="1"/>
</dbReference>
<dbReference type="Gene3D" id="2.115.10.20">
    <property type="entry name" value="Glycosyl hydrolase domain, family 43"/>
    <property type="match status" value="1"/>
</dbReference>
<feature type="chain" id="PRO_5039221322" description="WW domain-containing protein" evidence="1">
    <location>
        <begin position="26"/>
        <end position="641"/>
    </location>
</feature>
<proteinExistence type="predicted"/>
<sequence>MSLRALRRRPVVAALALILPFLVPAAAQQAAAENVAPEPVAALPNPSFEELDGDRPAQWILDETRAQTLAVVDTARTGERAVEITNPSGQAIALRSTPVTTRPGATVTGSVWYRSVSGAAAWFYLEFWNAAGTRITERHVAPAPAADWTQTTVSATAPNGTVAATVLLYGSSTTTGVSLADDAALDPGYAPPDPGIGTQVQLFHDLDRVASMDQVGRVVHEAETTEQPLITPTEPWESDNVYVYGTAIVDDGVHKLWYHAYNREIGDYFTLYATSPDGRTWTKPSLGLVEYDGSTDNNIVGTMHSPTVIKDAADPDPDRRYKMLAFEYGPERGYTVYFSPDGLRWTPCDCNPVDDGADVANMFHDPNTGLYTVTWKQPHTDGRRAVFLSTSTDFETWTEPELIFEADERDQQQAVGNGLENAQVYGMPVVPYEGRYVGFPWMYSYAGAGEAGTAGDGPIDVQLAFSDDLRAWQRDDRRPVIPRGVPGSWDYGMVFTSSALIESGDELLLYYGAWNGWHGTTDRQAAVGLARWRRDGFASLVNGGDRPGTATTTPFVATGDELRLNAALDKRGSLRVEVLDENGVPIPGFGAGQARPIIGDRVDHLARWRVGVWADLEGRTVSLRFHLDGGDLYSYRQQDAG</sequence>
<organism evidence="3 4">
    <name type="scientific">Jiangella alba</name>
    <dbReference type="NCBI Taxonomy" id="561176"/>
    <lineage>
        <taxon>Bacteria</taxon>
        <taxon>Bacillati</taxon>
        <taxon>Actinomycetota</taxon>
        <taxon>Actinomycetes</taxon>
        <taxon>Jiangellales</taxon>
        <taxon>Jiangellaceae</taxon>
        <taxon>Jiangella</taxon>
    </lineage>
</organism>
<gene>
    <name evidence="3" type="ORF">SAMN04488561_3997</name>
</gene>
<reference evidence="4" key="1">
    <citation type="submission" date="2016-10" db="EMBL/GenBank/DDBJ databases">
        <authorList>
            <person name="Varghese N."/>
            <person name="Submissions S."/>
        </authorList>
    </citation>
    <scope>NUCLEOTIDE SEQUENCE [LARGE SCALE GENOMIC DNA]</scope>
    <source>
        <strain evidence="4">DSM 45237</strain>
    </source>
</reference>
<dbReference type="Proteomes" id="UP000181980">
    <property type="component" value="Unassembled WGS sequence"/>
</dbReference>
<dbReference type="Gene3D" id="2.60.120.260">
    <property type="entry name" value="Galactose-binding domain-like"/>
    <property type="match status" value="1"/>
</dbReference>
<accession>A0A1H5PCS2</accession>
<evidence type="ECO:0000313" key="3">
    <source>
        <dbReference type="EMBL" id="SEF10858.1"/>
    </source>
</evidence>
<feature type="signal peptide" evidence="1">
    <location>
        <begin position="1"/>
        <end position="25"/>
    </location>
</feature>
<evidence type="ECO:0000259" key="2">
    <source>
        <dbReference type="PROSITE" id="PS01159"/>
    </source>
</evidence>
<dbReference type="InterPro" id="IPR001202">
    <property type="entry name" value="WW_dom"/>
</dbReference>
<dbReference type="InterPro" id="IPR023296">
    <property type="entry name" value="Glyco_hydro_beta-prop_sf"/>
</dbReference>
<dbReference type="OrthoDB" id="9799605at2"/>
<evidence type="ECO:0000313" key="4">
    <source>
        <dbReference type="Proteomes" id="UP000181980"/>
    </source>
</evidence>
<keyword evidence="4" id="KW-1185">Reference proteome</keyword>